<sequence>MATLINAGAEVVLKAATWYKADSRNTRLKFRLRNLSAGEVAVQSARKTFGYLRPKRGSGGGKIIASASTAKDRKMTVNVASGPVPLSGTDIILRMSASNRLMEISEEEPYFLRANRVALPSKIKAFLFTVLNVGSGRVALQSKLTGKLLEVDVPSGRVGATGPIDRRSENTEFFMEIGDHGYVSLVSPTEALGMACMVVNQSGSVVVSGQRGSEACQIFVAPKF</sequence>
<dbReference type="EMBL" id="HBHW01000156">
    <property type="protein sequence ID" value="CAE0032185.1"/>
    <property type="molecule type" value="Transcribed_RNA"/>
</dbReference>
<evidence type="ECO:0000313" key="1">
    <source>
        <dbReference type="EMBL" id="CAE0032185.1"/>
    </source>
</evidence>
<gene>
    <name evidence="1" type="ORF">RMAR00112_LOCUS123</name>
</gene>
<protein>
    <submittedName>
        <fullName evidence="1">Uncharacterized protein</fullName>
    </submittedName>
</protein>
<organism evidence="1">
    <name type="scientific">Rhodosorus marinus</name>
    <dbReference type="NCBI Taxonomy" id="101924"/>
    <lineage>
        <taxon>Eukaryota</taxon>
        <taxon>Rhodophyta</taxon>
        <taxon>Stylonematophyceae</taxon>
        <taxon>Stylonematales</taxon>
        <taxon>Stylonemataceae</taxon>
        <taxon>Rhodosorus</taxon>
    </lineage>
</organism>
<name>A0A7S3E5A3_9RHOD</name>
<accession>A0A7S3E5A3</accession>
<reference evidence="1" key="1">
    <citation type="submission" date="2021-01" db="EMBL/GenBank/DDBJ databases">
        <authorList>
            <person name="Corre E."/>
            <person name="Pelletier E."/>
            <person name="Niang G."/>
            <person name="Scheremetjew M."/>
            <person name="Finn R."/>
            <person name="Kale V."/>
            <person name="Holt S."/>
            <person name="Cochrane G."/>
            <person name="Meng A."/>
            <person name="Brown T."/>
            <person name="Cohen L."/>
        </authorList>
    </citation>
    <scope>NUCLEOTIDE SEQUENCE</scope>
    <source>
        <strain evidence="1">CCMP 769</strain>
    </source>
</reference>
<proteinExistence type="predicted"/>
<dbReference type="AlphaFoldDB" id="A0A7S3E5A3"/>